<dbReference type="InterPro" id="IPR016155">
    <property type="entry name" value="Mopterin_synth/thiamin_S_b"/>
</dbReference>
<dbReference type="PANTHER" id="PTHR37483:SF1">
    <property type="entry name" value="UPF0125 PROTEIN RATB"/>
    <property type="match status" value="1"/>
</dbReference>
<reference evidence="5" key="2">
    <citation type="submission" date="2019-07" db="EMBL/GenBank/DDBJ databases">
        <authorList>
            <person name="Whitman W."/>
            <person name="Huntemann M."/>
            <person name="Clum A."/>
            <person name="Pillay M."/>
            <person name="Palaniappan K."/>
            <person name="Varghese N."/>
            <person name="Mikhailova N."/>
            <person name="Stamatis D."/>
            <person name="Reddy T."/>
            <person name="Daum C."/>
            <person name="Shapiro N."/>
            <person name="Ivanova N."/>
            <person name="Kyrpides N."/>
            <person name="Woyke T."/>
        </authorList>
    </citation>
    <scope>NUCLEOTIDE SEQUENCE</scope>
    <source>
        <strain evidence="5">CGMCC 1.10685</strain>
    </source>
</reference>
<feature type="compositionally biased region" description="Basic and acidic residues" evidence="3">
    <location>
        <begin position="97"/>
        <end position="109"/>
    </location>
</feature>
<reference evidence="4 7" key="3">
    <citation type="submission" date="2019-12" db="EMBL/GenBank/DDBJ databases">
        <title>Draft Genome Sequences of Six Type Strains of the Genus Massilia.</title>
        <authorList>
            <person name="Miess H."/>
            <person name="Frediansyah A."/>
            <person name="Goeker M."/>
            <person name="Gross H."/>
        </authorList>
    </citation>
    <scope>NUCLEOTIDE SEQUENCE [LARGE SCALE GENOMIC DNA]</scope>
    <source>
        <strain evidence="4 7">DSM 26639</strain>
    </source>
</reference>
<feature type="region of interest" description="Disordered" evidence="3">
    <location>
        <begin position="87"/>
        <end position="122"/>
    </location>
</feature>
<dbReference type="Gene3D" id="3.10.20.280">
    <property type="entry name" value="RnfH-like"/>
    <property type="match status" value="1"/>
</dbReference>
<accession>A0A562Q145</accession>
<dbReference type="HAMAP" id="MF_00460">
    <property type="entry name" value="UPF0125_RnfH"/>
    <property type="match status" value="1"/>
</dbReference>
<dbReference type="AlphaFoldDB" id="A0A562Q145"/>
<dbReference type="Proteomes" id="UP000315112">
    <property type="component" value="Unassembled WGS sequence"/>
</dbReference>
<comment type="similarity">
    <text evidence="1 2">Belongs to the UPF0125 (RnfH) family.</text>
</comment>
<dbReference type="PANTHER" id="PTHR37483">
    <property type="entry name" value="UPF0125 PROTEIN RATB"/>
    <property type="match status" value="1"/>
</dbReference>
<dbReference type="NCBIfam" id="NF002490">
    <property type="entry name" value="PRK01777.1"/>
    <property type="match status" value="1"/>
</dbReference>
<protein>
    <recommendedName>
        <fullName evidence="2">UPF0125 protein GO485_04050</fullName>
    </recommendedName>
</protein>
<dbReference type="EMBL" id="VLKW01000002">
    <property type="protein sequence ID" value="TWI50160.1"/>
    <property type="molecule type" value="Genomic_DNA"/>
</dbReference>
<dbReference type="RefSeq" id="WP_145874069.1">
    <property type="nucleotide sequence ID" value="NZ_CP046904.1"/>
</dbReference>
<proteinExistence type="inferred from homology"/>
<organism evidence="5 6">
    <name type="scientific">Pseudoduganella flava</name>
    <dbReference type="NCBI Taxonomy" id="871742"/>
    <lineage>
        <taxon>Bacteria</taxon>
        <taxon>Pseudomonadati</taxon>
        <taxon>Pseudomonadota</taxon>
        <taxon>Betaproteobacteria</taxon>
        <taxon>Burkholderiales</taxon>
        <taxon>Oxalobacteraceae</taxon>
        <taxon>Telluria group</taxon>
        <taxon>Pseudoduganella</taxon>
    </lineage>
</organism>
<dbReference type="InterPro" id="IPR005346">
    <property type="entry name" value="RnfH"/>
</dbReference>
<gene>
    <name evidence="4" type="ORF">GO485_04050</name>
    <name evidence="5" type="ORF">IP92_01389</name>
</gene>
<keyword evidence="7" id="KW-1185">Reference proteome</keyword>
<sequence>MVERIKVSLAYARIGDPHPQPILRVLDVDAGTTIGQAIELSGILQEAPEINLVTMPVGIYGKKKTLDTVLQPRDRIEIYRPLIADPKDARRRRAKKADKDAEKPADKLAEQPAKPEAGGLAS</sequence>
<evidence type="ECO:0000313" key="6">
    <source>
        <dbReference type="Proteomes" id="UP000315112"/>
    </source>
</evidence>
<evidence type="ECO:0000256" key="1">
    <source>
        <dbReference type="ARBA" id="ARBA00010645"/>
    </source>
</evidence>
<dbReference type="EMBL" id="CP046904">
    <property type="protein sequence ID" value="QGZ42921.1"/>
    <property type="molecule type" value="Genomic_DNA"/>
</dbReference>
<evidence type="ECO:0000256" key="3">
    <source>
        <dbReference type="SAM" id="MobiDB-lite"/>
    </source>
</evidence>
<dbReference type="InterPro" id="IPR037021">
    <property type="entry name" value="RnfH_sf"/>
</dbReference>
<dbReference type="Proteomes" id="UP000437862">
    <property type="component" value="Chromosome"/>
</dbReference>
<evidence type="ECO:0000313" key="5">
    <source>
        <dbReference type="EMBL" id="TWI50160.1"/>
    </source>
</evidence>
<evidence type="ECO:0000313" key="4">
    <source>
        <dbReference type="EMBL" id="QGZ42921.1"/>
    </source>
</evidence>
<name>A0A562Q145_9BURK</name>
<dbReference type="Pfam" id="PF03658">
    <property type="entry name" value="Ub-RnfH"/>
    <property type="match status" value="1"/>
</dbReference>
<evidence type="ECO:0000313" key="7">
    <source>
        <dbReference type="Proteomes" id="UP000437862"/>
    </source>
</evidence>
<evidence type="ECO:0000256" key="2">
    <source>
        <dbReference type="HAMAP-Rule" id="MF_00460"/>
    </source>
</evidence>
<dbReference type="OrthoDB" id="9796575at2"/>
<dbReference type="SUPFAM" id="SSF54285">
    <property type="entry name" value="MoaD/ThiS"/>
    <property type="match status" value="1"/>
</dbReference>
<reference evidence="5 6" key="1">
    <citation type="journal article" date="2015" name="Stand. Genomic Sci.">
        <title>Genomic Encyclopedia of Bacterial and Archaeal Type Strains, Phase III: the genomes of soil and plant-associated and newly described type strains.</title>
        <authorList>
            <person name="Whitman W.B."/>
            <person name="Woyke T."/>
            <person name="Klenk H.P."/>
            <person name="Zhou Y."/>
            <person name="Lilburn T.G."/>
            <person name="Beck B.J."/>
            <person name="De Vos P."/>
            <person name="Vandamme P."/>
            <person name="Eisen J.A."/>
            <person name="Garrity G."/>
            <person name="Hugenholtz P."/>
            <person name="Kyrpides N.C."/>
        </authorList>
    </citation>
    <scope>NUCLEOTIDE SEQUENCE [LARGE SCALE GENOMIC DNA]</scope>
    <source>
        <strain evidence="5 6">CGMCC 1.10685</strain>
    </source>
</reference>